<comment type="caution">
    <text evidence="2">The sequence shown here is derived from an EMBL/GenBank/DDBJ whole genome shotgun (WGS) entry which is preliminary data.</text>
</comment>
<dbReference type="EC" id="1.-.-.-" evidence="2"/>
<name>A0ABU1GSU4_9GAMM</name>
<sequence length="95" mass="10821">MSVMVIATIEAEEPHEKTVEKALRDVVTPSRDDDGCEMYVLTRDEDNTSLFLMVERWRDGAALKAHENTTHYKALMNAVKGKLVSIDIQKLDVRM</sequence>
<dbReference type="PANTHER" id="PTHR33336:SF15">
    <property type="entry name" value="ABM DOMAIN-CONTAINING PROTEIN"/>
    <property type="match status" value="1"/>
</dbReference>
<dbReference type="SUPFAM" id="SSF54909">
    <property type="entry name" value="Dimeric alpha+beta barrel"/>
    <property type="match status" value="1"/>
</dbReference>
<dbReference type="InterPro" id="IPR011008">
    <property type="entry name" value="Dimeric_a/b-barrel"/>
</dbReference>
<keyword evidence="3" id="KW-1185">Reference proteome</keyword>
<dbReference type="EMBL" id="JARWAO010000001">
    <property type="protein sequence ID" value="MDR5895103.1"/>
    <property type="molecule type" value="Genomic_DNA"/>
</dbReference>
<dbReference type="Proteomes" id="UP001269375">
    <property type="component" value="Unassembled WGS sequence"/>
</dbReference>
<evidence type="ECO:0000313" key="2">
    <source>
        <dbReference type="EMBL" id="MDR5895103.1"/>
    </source>
</evidence>
<proteinExistence type="predicted"/>
<keyword evidence="2" id="KW-0560">Oxidoreductase</keyword>
<dbReference type="GO" id="GO:0004497">
    <property type="term" value="F:monooxygenase activity"/>
    <property type="evidence" value="ECO:0007669"/>
    <property type="project" value="UniProtKB-KW"/>
</dbReference>
<dbReference type="PROSITE" id="PS51725">
    <property type="entry name" value="ABM"/>
    <property type="match status" value="1"/>
</dbReference>
<feature type="domain" description="ABM" evidence="1">
    <location>
        <begin position="3"/>
        <end position="93"/>
    </location>
</feature>
<dbReference type="Pfam" id="PF03992">
    <property type="entry name" value="ABM"/>
    <property type="match status" value="1"/>
</dbReference>
<evidence type="ECO:0000259" key="1">
    <source>
        <dbReference type="PROSITE" id="PS51725"/>
    </source>
</evidence>
<evidence type="ECO:0000313" key="3">
    <source>
        <dbReference type="Proteomes" id="UP001269375"/>
    </source>
</evidence>
<dbReference type="RefSeq" id="WP_251592190.1">
    <property type="nucleotide sequence ID" value="NZ_JAMLJI010000002.1"/>
</dbReference>
<accession>A0ABU1GSU4</accession>
<dbReference type="Gene3D" id="3.30.70.100">
    <property type="match status" value="1"/>
</dbReference>
<dbReference type="PANTHER" id="PTHR33336">
    <property type="entry name" value="QUINOL MONOOXYGENASE YGIN-RELATED"/>
    <property type="match status" value="1"/>
</dbReference>
<gene>
    <name evidence="2" type="ORF">QC825_03295</name>
</gene>
<dbReference type="InterPro" id="IPR050744">
    <property type="entry name" value="AI-2_Isomerase_LsrG"/>
</dbReference>
<keyword evidence="2" id="KW-0503">Monooxygenase</keyword>
<reference evidence="2 3" key="1">
    <citation type="submission" date="2023-04" db="EMBL/GenBank/DDBJ databases">
        <title>A long-awaited taxogenomic arrangement of the family Halomonadaceae.</title>
        <authorList>
            <person name="De La Haba R."/>
            <person name="Chuvochina M."/>
            <person name="Wittouck S."/>
            <person name="Arahal D.R."/>
            <person name="Sanchez-Porro C."/>
            <person name="Hugenholtz P."/>
            <person name="Ventosa A."/>
        </authorList>
    </citation>
    <scope>NUCLEOTIDE SEQUENCE [LARGE SCALE GENOMIC DNA]</scope>
    <source>
        <strain evidence="2 3">DSM 22428</strain>
    </source>
</reference>
<dbReference type="InterPro" id="IPR007138">
    <property type="entry name" value="ABM_dom"/>
</dbReference>
<organism evidence="2 3">
    <name type="scientific">Larsenimonas suaedae</name>
    <dbReference type="NCBI Taxonomy" id="1851019"/>
    <lineage>
        <taxon>Bacteria</taxon>
        <taxon>Pseudomonadati</taxon>
        <taxon>Pseudomonadota</taxon>
        <taxon>Gammaproteobacteria</taxon>
        <taxon>Oceanospirillales</taxon>
        <taxon>Halomonadaceae</taxon>
        <taxon>Larsenimonas</taxon>
    </lineage>
</organism>
<protein>
    <submittedName>
        <fullName evidence="2">Quinol monooxygenase</fullName>
        <ecNumber evidence="2">1.-.-.-</ecNumber>
    </submittedName>
</protein>